<feature type="domain" description="AprE-like beta-barrel" evidence="12">
    <location>
        <begin position="346"/>
        <end position="434"/>
    </location>
</feature>
<evidence type="ECO:0000256" key="9">
    <source>
        <dbReference type="RuleBase" id="RU365093"/>
    </source>
</evidence>
<dbReference type="RefSeq" id="WP_128942698.1">
    <property type="nucleotide sequence ID" value="NZ_RDRA01000033.1"/>
</dbReference>
<name>A0ABY0D9Q3_9BRAD</name>
<dbReference type="InterPro" id="IPR050739">
    <property type="entry name" value="MFP"/>
</dbReference>
<comment type="caution">
    <text evidence="13">The sequence shown here is derived from an EMBL/GenBank/DDBJ whole genome shotgun (WGS) entry which is preliminary data.</text>
</comment>
<keyword evidence="5 9" id="KW-0997">Cell inner membrane</keyword>
<dbReference type="Proteomes" id="UP000289946">
    <property type="component" value="Unassembled WGS sequence"/>
</dbReference>
<accession>A0ABY0D9Q3</accession>
<feature type="transmembrane region" description="Helical" evidence="9">
    <location>
        <begin position="35"/>
        <end position="58"/>
    </location>
</feature>
<keyword evidence="10" id="KW-0175">Coiled coil</keyword>
<dbReference type="Gene3D" id="2.40.50.100">
    <property type="match status" value="1"/>
</dbReference>
<organism evidence="13 14">
    <name type="scientific">Bradyrhizobium zhanjiangense</name>
    <dbReference type="NCBI Taxonomy" id="1325107"/>
    <lineage>
        <taxon>Bacteria</taxon>
        <taxon>Pseudomonadati</taxon>
        <taxon>Pseudomonadota</taxon>
        <taxon>Alphaproteobacteria</taxon>
        <taxon>Hyphomicrobiales</taxon>
        <taxon>Nitrobacteraceae</taxon>
        <taxon>Bradyrhizobium</taxon>
    </lineage>
</organism>
<evidence type="ECO:0000256" key="8">
    <source>
        <dbReference type="ARBA" id="ARBA00023136"/>
    </source>
</evidence>
<dbReference type="Pfam" id="PF26002">
    <property type="entry name" value="Beta-barrel_AprE"/>
    <property type="match status" value="1"/>
</dbReference>
<evidence type="ECO:0000256" key="2">
    <source>
        <dbReference type="ARBA" id="ARBA00009477"/>
    </source>
</evidence>
<dbReference type="EMBL" id="RDRA01000033">
    <property type="protein sequence ID" value="RXG86760.1"/>
    <property type="molecule type" value="Genomic_DNA"/>
</dbReference>
<protein>
    <recommendedName>
        <fullName evidence="9">Membrane fusion protein (MFP) family protein</fullName>
    </recommendedName>
</protein>
<gene>
    <name evidence="13" type="ORF">EAS62_37025</name>
</gene>
<dbReference type="Gene3D" id="2.40.30.170">
    <property type="match status" value="1"/>
</dbReference>
<feature type="coiled-coil region" evidence="10">
    <location>
        <begin position="248"/>
        <end position="275"/>
    </location>
</feature>
<evidence type="ECO:0000313" key="14">
    <source>
        <dbReference type="Proteomes" id="UP000289946"/>
    </source>
</evidence>
<comment type="subcellular location">
    <subcellularLocation>
        <location evidence="1 9">Cell inner membrane</location>
        <topology evidence="1 9">Single-pass membrane protein</topology>
    </subcellularLocation>
</comment>
<comment type="similarity">
    <text evidence="2 9">Belongs to the membrane fusion protein (MFP) (TC 8.A.1) family.</text>
</comment>
<keyword evidence="14" id="KW-1185">Reference proteome</keyword>
<keyword evidence="7 9" id="KW-1133">Transmembrane helix</keyword>
<dbReference type="InterPro" id="IPR058982">
    <property type="entry name" value="Beta-barrel_AprE"/>
</dbReference>
<dbReference type="PANTHER" id="PTHR30386:SF17">
    <property type="entry name" value="ALKALINE PROTEASE SECRETION PROTEIN APRE"/>
    <property type="match status" value="1"/>
</dbReference>
<dbReference type="NCBIfam" id="TIGR01843">
    <property type="entry name" value="type_I_hlyD"/>
    <property type="match status" value="1"/>
</dbReference>
<dbReference type="PRINTS" id="PR01490">
    <property type="entry name" value="RTXTOXIND"/>
</dbReference>
<evidence type="ECO:0000313" key="13">
    <source>
        <dbReference type="EMBL" id="RXG86760.1"/>
    </source>
</evidence>
<feature type="coiled-coil region" evidence="10">
    <location>
        <begin position="168"/>
        <end position="216"/>
    </location>
</feature>
<keyword evidence="6 9" id="KW-0812">Transmembrane</keyword>
<dbReference type="Gene3D" id="1.10.287.1490">
    <property type="match status" value="1"/>
</dbReference>
<dbReference type="Pfam" id="PF25994">
    <property type="entry name" value="HH_AprE"/>
    <property type="match status" value="1"/>
</dbReference>
<sequence length="458" mass="50685">MTMRLLEFASRSKQLAAAPDWTSERSRENAPNDSIRGVALTGWLIIVIFFGGIGTWAVTAPLNGAMVANAVIKVDGNRKSVQHLDGGIVKELHVREGERVLAGDLLIVLDDTQARAEYEVLTQQYAVLRATEVRLLTELDHESELAMPNDLRARSDDPYFKSVWSGQLNQFESRRASLEGQRSVIREKINQLGSQIVGAEAQVKAFTDQINSVRNEAQDIAPLVERGLIARPRILQLERTAYGLEGQIADTKASIAKARQAIAEQEQQIAQLDNDRMTDVTKDLRDTQARLLEVIPKALSAKSILGRMEIRAPYTGRVVGLSVFAVGGVIQRGEKILDIVPAEDALTIEAQIAVEDISDVHPDMRAEVHLTGYKQRIVPIIHGDVIQVSADRLTDPKTNASYYTAFVRINQAELAGMPNIRLYPGMPATVMIPTIQRTAFEYIVGPLAMSFNQSFRQK</sequence>
<dbReference type="SUPFAM" id="SSF90257">
    <property type="entry name" value="Myosin rod fragments"/>
    <property type="match status" value="1"/>
</dbReference>
<evidence type="ECO:0000256" key="6">
    <source>
        <dbReference type="ARBA" id="ARBA00022692"/>
    </source>
</evidence>
<evidence type="ECO:0000256" key="1">
    <source>
        <dbReference type="ARBA" id="ARBA00004377"/>
    </source>
</evidence>
<feature type="domain" description="AprE-like long alpha-helical hairpin" evidence="11">
    <location>
        <begin position="114"/>
        <end position="301"/>
    </location>
</feature>
<evidence type="ECO:0000259" key="11">
    <source>
        <dbReference type="Pfam" id="PF25994"/>
    </source>
</evidence>
<keyword evidence="8 9" id="KW-0472">Membrane</keyword>
<keyword evidence="3 9" id="KW-0813">Transport</keyword>
<dbReference type="InterPro" id="IPR010129">
    <property type="entry name" value="T1SS_HlyD"/>
</dbReference>
<evidence type="ECO:0000256" key="10">
    <source>
        <dbReference type="SAM" id="Coils"/>
    </source>
</evidence>
<dbReference type="InterPro" id="IPR058781">
    <property type="entry name" value="HH_AprE-like"/>
</dbReference>
<dbReference type="PANTHER" id="PTHR30386">
    <property type="entry name" value="MEMBRANE FUSION SUBUNIT OF EMRAB-TOLC MULTIDRUG EFFLUX PUMP"/>
    <property type="match status" value="1"/>
</dbReference>
<proteinExistence type="inferred from homology"/>
<evidence type="ECO:0000256" key="4">
    <source>
        <dbReference type="ARBA" id="ARBA00022475"/>
    </source>
</evidence>
<reference evidence="13 14" key="1">
    <citation type="submission" date="2018-10" db="EMBL/GenBank/DDBJ databases">
        <title>Bradyrhizobium sp. nov., isolated from effective nodules of peanut in China.</title>
        <authorList>
            <person name="Li Y."/>
        </authorList>
    </citation>
    <scope>NUCLEOTIDE SEQUENCE [LARGE SCALE GENOMIC DNA]</scope>
    <source>
        <strain evidence="13 14">CCBAU 51781</strain>
    </source>
</reference>
<evidence type="ECO:0000256" key="5">
    <source>
        <dbReference type="ARBA" id="ARBA00022519"/>
    </source>
</evidence>
<evidence type="ECO:0000259" key="12">
    <source>
        <dbReference type="Pfam" id="PF26002"/>
    </source>
</evidence>
<keyword evidence="4 9" id="KW-1003">Cell membrane</keyword>
<evidence type="ECO:0000256" key="7">
    <source>
        <dbReference type="ARBA" id="ARBA00022989"/>
    </source>
</evidence>
<evidence type="ECO:0000256" key="3">
    <source>
        <dbReference type="ARBA" id="ARBA00022448"/>
    </source>
</evidence>